<evidence type="ECO:0000256" key="1">
    <source>
        <dbReference type="SAM" id="MobiDB-lite"/>
    </source>
</evidence>
<proteinExistence type="predicted"/>
<feature type="region of interest" description="Disordered" evidence="1">
    <location>
        <begin position="141"/>
        <end position="172"/>
    </location>
</feature>
<gene>
    <name evidence="2" type="ORF">OCBIM_22028206mg</name>
</gene>
<sequence length="172" mass="19847">MMDEIEETPHKPKKDSFQLELEAKMEERRARGYGTGFSPRDSNNSCYSKDEDNLLHVGMNKHKAISGIESKQKSFNFNDTLRFDSTRSIFDKHANIINKTSDTDFSLKSNQFRSPLRSNDISGRNSEMKRSLWRDANFDDVLNSSTDSTQTKKEFQSNRLEMLPEHSLSSPL</sequence>
<evidence type="ECO:0000313" key="2">
    <source>
        <dbReference type="EMBL" id="KOF80244.1"/>
    </source>
</evidence>
<reference evidence="2" key="1">
    <citation type="submission" date="2015-07" db="EMBL/GenBank/DDBJ databases">
        <title>MeaNS - Measles Nucleotide Surveillance Program.</title>
        <authorList>
            <person name="Tran T."/>
            <person name="Druce J."/>
        </authorList>
    </citation>
    <scope>NUCLEOTIDE SEQUENCE</scope>
    <source>
        <strain evidence="2">UCB-OBI-ISO-001</strain>
        <tissue evidence="2">Gonad</tissue>
    </source>
</reference>
<dbReference type="AlphaFoldDB" id="A0A0L8GTV6"/>
<name>A0A0L8GTV6_OCTBM</name>
<dbReference type="EMBL" id="KQ420444">
    <property type="protein sequence ID" value="KOF80244.1"/>
    <property type="molecule type" value="Genomic_DNA"/>
</dbReference>
<accession>A0A0L8GTV6</accession>
<dbReference type="OrthoDB" id="10412277at2759"/>
<protein>
    <submittedName>
        <fullName evidence="2">Uncharacterized protein</fullName>
    </submittedName>
</protein>
<organism evidence="2">
    <name type="scientific">Octopus bimaculoides</name>
    <name type="common">California two-spotted octopus</name>
    <dbReference type="NCBI Taxonomy" id="37653"/>
    <lineage>
        <taxon>Eukaryota</taxon>
        <taxon>Metazoa</taxon>
        <taxon>Spiralia</taxon>
        <taxon>Lophotrochozoa</taxon>
        <taxon>Mollusca</taxon>
        <taxon>Cephalopoda</taxon>
        <taxon>Coleoidea</taxon>
        <taxon>Octopodiformes</taxon>
        <taxon>Octopoda</taxon>
        <taxon>Incirrata</taxon>
        <taxon>Octopodidae</taxon>
        <taxon>Octopus</taxon>
    </lineage>
</organism>